<accession>A0A8J7T5Q0</accession>
<feature type="region of interest" description="Disordered" evidence="1">
    <location>
        <begin position="214"/>
        <end position="237"/>
    </location>
</feature>
<evidence type="ECO:0000256" key="1">
    <source>
        <dbReference type="SAM" id="MobiDB-lite"/>
    </source>
</evidence>
<sequence length="527" mass="57716">MTNYTSSRDLTWDTGQGPKSAAKSWHMTAQRQHRLPTSSIGDAIGDKLRQEQGVPQGQKMRSNSLTLRAEETHIPAVENERLRPASGQRSPCGPVNDYSQAVATRRDVESQLRLTRHLVCDVSGTTPAISLSHSAHCTYSIFTPKRCYASMSRCGPLPLQQPGSPAQCACRAHVQRAVRSDGRVRYQTGLYRGAFMFAWGLGPRPAHLAMPALPDAAQTTPSPSTPPSSAGRGSRVASGHPLDLRLLLLVSQSPTPEPSAQPLQSPAAPPSLLFPQGYPGLPPSTPLLRSVPSFSTLGPQHPTREEEESLRNKIRADHERALEEAKEKLKKSREELRAEIQTEKNKVAQDLKKKDSKQLPPVPMPKLVGIHDGDPGDPDVKEKRDKIREGFESCYMKPHCLILAHLGKLLFSTGWLQYVLFSFMRNPSTAPLICHREELPPAVSNNALIEGGPSFVSCHFASFLSTCPSKASYLTFGSFSVAARSEKWKWPLRPLVSLCWGHTDPAMGHRDGKSLGTAAWAPLAAEL</sequence>
<feature type="region of interest" description="Disordered" evidence="1">
    <location>
        <begin position="1"/>
        <end position="97"/>
    </location>
</feature>
<evidence type="ECO:0000313" key="3">
    <source>
        <dbReference type="Proteomes" id="UP000736164"/>
    </source>
</evidence>
<protein>
    <submittedName>
        <fullName evidence="2">MA1A2 mannosidase</fullName>
    </submittedName>
</protein>
<feature type="non-terminal residue" evidence="2">
    <location>
        <position position="1"/>
    </location>
</feature>
<feature type="compositionally biased region" description="Low complexity" evidence="1">
    <location>
        <begin position="219"/>
        <end position="237"/>
    </location>
</feature>
<name>A0A8J7T5Q0_ATRSP</name>
<feature type="compositionally biased region" description="Polar residues" evidence="1">
    <location>
        <begin position="27"/>
        <end position="40"/>
    </location>
</feature>
<feature type="compositionally biased region" description="Low complexity" evidence="1">
    <location>
        <begin position="258"/>
        <end position="276"/>
    </location>
</feature>
<proteinExistence type="predicted"/>
<feature type="region of interest" description="Disordered" evidence="1">
    <location>
        <begin position="344"/>
        <end position="380"/>
    </location>
</feature>
<feature type="compositionally biased region" description="Polar residues" evidence="1">
    <location>
        <begin position="53"/>
        <end position="66"/>
    </location>
</feature>
<dbReference type="AlphaFoldDB" id="A0A8J7T5Q0"/>
<feature type="compositionally biased region" description="Basic and acidic residues" evidence="1">
    <location>
        <begin position="369"/>
        <end position="380"/>
    </location>
</feature>
<feature type="compositionally biased region" description="Basic and acidic residues" evidence="1">
    <location>
        <begin position="344"/>
        <end position="357"/>
    </location>
</feature>
<dbReference type="EMBL" id="JAAWVO010001068">
    <property type="protein sequence ID" value="MBN3311584.1"/>
    <property type="molecule type" value="Genomic_DNA"/>
</dbReference>
<feature type="compositionally biased region" description="Basic and acidic residues" evidence="1">
    <location>
        <begin position="68"/>
        <end position="83"/>
    </location>
</feature>
<dbReference type="Proteomes" id="UP000736164">
    <property type="component" value="Unassembled WGS sequence"/>
</dbReference>
<evidence type="ECO:0000313" key="2">
    <source>
        <dbReference type="EMBL" id="MBN3311584.1"/>
    </source>
</evidence>
<feature type="non-terminal residue" evidence="2">
    <location>
        <position position="527"/>
    </location>
</feature>
<feature type="region of interest" description="Disordered" evidence="1">
    <location>
        <begin position="253"/>
        <end position="311"/>
    </location>
</feature>
<reference evidence="2" key="1">
    <citation type="journal article" date="2021" name="Cell">
        <title>Tracing the genetic footprints of vertebrate landing in non-teleost ray-finned fishes.</title>
        <authorList>
            <person name="Bi X."/>
            <person name="Wang K."/>
            <person name="Yang L."/>
            <person name="Pan H."/>
            <person name="Jiang H."/>
            <person name="Wei Q."/>
            <person name="Fang M."/>
            <person name="Yu H."/>
            <person name="Zhu C."/>
            <person name="Cai Y."/>
            <person name="He Y."/>
            <person name="Gan X."/>
            <person name="Zeng H."/>
            <person name="Yu D."/>
            <person name="Zhu Y."/>
            <person name="Jiang H."/>
            <person name="Qiu Q."/>
            <person name="Yang H."/>
            <person name="Zhang Y.E."/>
            <person name="Wang W."/>
            <person name="Zhu M."/>
            <person name="He S."/>
            <person name="Zhang G."/>
        </authorList>
    </citation>
    <scope>NUCLEOTIDE SEQUENCE</scope>
    <source>
        <strain evidence="2">Allg_001</strain>
    </source>
</reference>
<organism evidence="2 3">
    <name type="scientific">Atractosteus spatula</name>
    <name type="common">Alligator gar</name>
    <name type="synonym">Lepisosteus spatula</name>
    <dbReference type="NCBI Taxonomy" id="7917"/>
    <lineage>
        <taxon>Eukaryota</taxon>
        <taxon>Metazoa</taxon>
        <taxon>Chordata</taxon>
        <taxon>Craniata</taxon>
        <taxon>Vertebrata</taxon>
        <taxon>Euteleostomi</taxon>
        <taxon>Actinopterygii</taxon>
        <taxon>Neopterygii</taxon>
        <taxon>Holostei</taxon>
        <taxon>Semionotiformes</taxon>
        <taxon>Lepisosteidae</taxon>
        <taxon>Atractosteus</taxon>
    </lineage>
</organism>
<comment type="caution">
    <text evidence="2">The sequence shown here is derived from an EMBL/GenBank/DDBJ whole genome shotgun (WGS) entry which is preliminary data.</text>
</comment>
<keyword evidence="3" id="KW-1185">Reference proteome</keyword>
<gene>
    <name evidence="2" type="primary">Man1a2_1</name>
    <name evidence="2" type="ORF">GTO95_0007684</name>
</gene>